<dbReference type="RefSeq" id="WP_055265385.1">
    <property type="nucleotide sequence ID" value="NZ_CABIXQ010000009.1"/>
</dbReference>
<dbReference type="Proteomes" id="UP000095594">
    <property type="component" value="Unassembled WGS sequence"/>
</dbReference>
<dbReference type="PIRSF" id="PIRSF035652">
    <property type="entry name" value="CHP02436"/>
    <property type="match status" value="1"/>
</dbReference>
<reference evidence="1 2" key="1">
    <citation type="submission" date="2015-09" db="EMBL/GenBank/DDBJ databases">
        <authorList>
            <consortium name="Pathogen Informatics"/>
        </authorList>
    </citation>
    <scope>NUCLEOTIDE SEQUENCE [LARGE SCALE GENOMIC DNA]</scope>
    <source>
        <strain evidence="1 2">2789STDY5834856</strain>
    </source>
</reference>
<name>A0A174F4P3_9CLOT</name>
<evidence type="ECO:0000313" key="1">
    <source>
        <dbReference type="EMBL" id="CUO44517.1"/>
    </source>
</evidence>
<dbReference type="PANTHER" id="PTHR38471:SF2">
    <property type="entry name" value="FOUR HELIX BUNDLE PROTEIN"/>
    <property type="match status" value="1"/>
</dbReference>
<protein>
    <submittedName>
        <fullName evidence="1">Four helix bundle protein</fullName>
    </submittedName>
</protein>
<dbReference type="SUPFAM" id="SSF158446">
    <property type="entry name" value="IVS-encoded protein-like"/>
    <property type="match status" value="1"/>
</dbReference>
<sequence length="117" mass="13419">MKSLSLLQLSKIIADDSIYISNELVNKNEFVISNQLKKSCTSIGANIREANYAESKKDFIHKLHIAIKECSESIYWLDIMKDNEMLDDNKVKEVYNNCFSVKRMLLASINTAKKNLV</sequence>
<evidence type="ECO:0000313" key="2">
    <source>
        <dbReference type="Proteomes" id="UP000095594"/>
    </source>
</evidence>
<proteinExistence type="predicted"/>
<dbReference type="NCBIfam" id="TIGR02436">
    <property type="entry name" value="four helix bundle protein"/>
    <property type="match status" value="1"/>
</dbReference>
<accession>A0A174F4P3</accession>
<dbReference type="PANTHER" id="PTHR38471">
    <property type="entry name" value="FOUR HELIX BUNDLE PROTEIN"/>
    <property type="match status" value="1"/>
</dbReference>
<dbReference type="Pfam" id="PF05635">
    <property type="entry name" value="23S_rRNA_IVP"/>
    <property type="match status" value="1"/>
</dbReference>
<dbReference type="OrthoDB" id="285993at2"/>
<dbReference type="Gene3D" id="1.20.1440.60">
    <property type="entry name" value="23S rRNA-intervening sequence"/>
    <property type="match status" value="1"/>
</dbReference>
<dbReference type="InterPro" id="IPR036583">
    <property type="entry name" value="23S_rRNA_IVS_sf"/>
</dbReference>
<dbReference type="AlphaFoldDB" id="A0A174F4P3"/>
<organism evidence="1 2">
    <name type="scientific">Clostridium disporicum</name>
    <dbReference type="NCBI Taxonomy" id="84024"/>
    <lineage>
        <taxon>Bacteria</taxon>
        <taxon>Bacillati</taxon>
        <taxon>Bacillota</taxon>
        <taxon>Clostridia</taxon>
        <taxon>Eubacteriales</taxon>
        <taxon>Clostridiaceae</taxon>
        <taxon>Clostridium</taxon>
    </lineage>
</organism>
<dbReference type="InterPro" id="IPR012657">
    <property type="entry name" value="23S_rRNA-intervening_sequence"/>
</dbReference>
<gene>
    <name evidence="1" type="ORF">ERS852471_01577</name>
</gene>
<dbReference type="EMBL" id="CYZX01000009">
    <property type="protein sequence ID" value="CUO44517.1"/>
    <property type="molecule type" value="Genomic_DNA"/>
</dbReference>